<dbReference type="PRINTS" id="PR00368">
    <property type="entry name" value="FADPNR"/>
</dbReference>
<dbReference type="PRINTS" id="PR00469">
    <property type="entry name" value="PNDRDTASEII"/>
</dbReference>
<comment type="similarity">
    <text evidence="2">Belongs to the NADH dehydrogenase family.</text>
</comment>
<evidence type="ECO:0000259" key="6">
    <source>
        <dbReference type="Pfam" id="PF07992"/>
    </source>
</evidence>
<evidence type="ECO:0000256" key="3">
    <source>
        <dbReference type="ARBA" id="ARBA00022630"/>
    </source>
</evidence>
<proteinExistence type="inferred from homology"/>
<comment type="cofactor">
    <cofactor evidence="1">
        <name>FAD</name>
        <dbReference type="ChEBI" id="CHEBI:57692"/>
    </cofactor>
</comment>
<evidence type="ECO:0000256" key="4">
    <source>
        <dbReference type="ARBA" id="ARBA00022827"/>
    </source>
</evidence>
<name>A0A387HQG9_9ACTN</name>
<evidence type="ECO:0000256" key="2">
    <source>
        <dbReference type="ARBA" id="ARBA00005272"/>
    </source>
</evidence>
<dbReference type="GO" id="GO:0003955">
    <property type="term" value="F:NAD(P)H dehydrogenase (quinone) activity"/>
    <property type="evidence" value="ECO:0007669"/>
    <property type="project" value="TreeGrafter"/>
</dbReference>
<evidence type="ECO:0000256" key="1">
    <source>
        <dbReference type="ARBA" id="ARBA00001974"/>
    </source>
</evidence>
<dbReference type="EMBL" id="CP032698">
    <property type="protein sequence ID" value="AYG84963.1"/>
    <property type="molecule type" value="Genomic_DNA"/>
</dbReference>
<feature type="domain" description="FAD/NAD(P)-binding" evidence="6">
    <location>
        <begin position="1"/>
        <end position="274"/>
    </location>
</feature>
<keyword evidence="4" id="KW-0274">FAD</keyword>
<dbReference type="EC" id="1.6.99.-" evidence="7"/>
<keyword evidence="5 7" id="KW-0560">Oxidoreductase</keyword>
<dbReference type="InterPro" id="IPR023753">
    <property type="entry name" value="FAD/NAD-binding_dom"/>
</dbReference>
<dbReference type="AlphaFoldDB" id="A0A387HQG9"/>
<accession>A0A387HQG9</accession>
<dbReference type="OrthoDB" id="9784880at2"/>
<dbReference type="PANTHER" id="PTHR42913">
    <property type="entry name" value="APOPTOSIS-INDUCING FACTOR 1"/>
    <property type="match status" value="1"/>
</dbReference>
<dbReference type="GO" id="GO:0019646">
    <property type="term" value="P:aerobic electron transport chain"/>
    <property type="evidence" value="ECO:0007669"/>
    <property type="project" value="TreeGrafter"/>
</dbReference>
<sequence>MKVVVVGAGYAGTIAANRLAKKVKAAEITVVNPRPDFVERVRLHEQIAGTGAAATPLASMLHDGVATRLDTVDKISDGEVALGDGSRLGYDYLFLAVGSTAAPLAGTVPVGTWEGAERARVALAALPAGRTVTVIGGGLTGIETAAEVAYGRPDLRVRLVAPTIGESLSAGARGRVLTGLQRLDVEVVEDSVTRVDPGAGEAGGDAVRLDSGRHVTSHLTLWAIITGVPDLAARSGLEVDGDGRAVVDAYLRSVSDPRIFVVGDCAAVPGARPACATALPQGAHAADTLARMIEGRKPQPYSMGYTGQGVSLGRRDGLLQVGRRNDSVRRLYFAGRTAAVGKERICRYAKFGARTAIYAWLAGPK</sequence>
<protein>
    <submittedName>
        <fullName evidence="7">NADH dehydrogenase-like protein YjlD</fullName>
        <ecNumber evidence="7">1.6.99.-</ecNumber>
    </submittedName>
</protein>
<dbReference type="InterPro" id="IPR051169">
    <property type="entry name" value="NADH-Q_oxidoreductase"/>
</dbReference>
<evidence type="ECO:0000313" key="8">
    <source>
        <dbReference type="Proteomes" id="UP000271554"/>
    </source>
</evidence>
<dbReference type="KEGG" id="shun:DWB77_07178"/>
<reference evidence="7 8" key="1">
    <citation type="submission" date="2018-10" db="EMBL/GenBank/DDBJ databases">
        <title>Relationship between Morphology and Antimicrobial Activity in Streptomyces.</title>
        <authorList>
            <person name="Kang H.J."/>
            <person name="Kim S.B."/>
        </authorList>
    </citation>
    <scope>NUCLEOTIDE SEQUENCE [LARGE SCALE GENOMIC DNA]</scope>
    <source>
        <strain evidence="7 8">BH38</strain>
    </source>
</reference>
<organism evidence="7 8">
    <name type="scientific">Streptomyces hundungensis</name>
    <dbReference type="NCBI Taxonomy" id="1077946"/>
    <lineage>
        <taxon>Bacteria</taxon>
        <taxon>Bacillati</taxon>
        <taxon>Actinomycetota</taxon>
        <taxon>Actinomycetes</taxon>
        <taxon>Kitasatosporales</taxon>
        <taxon>Streptomycetaceae</taxon>
        <taxon>Streptomyces</taxon>
    </lineage>
</organism>
<dbReference type="RefSeq" id="WP_120726681.1">
    <property type="nucleotide sequence ID" value="NZ_CP032698.1"/>
</dbReference>
<dbReference type="Pfam" id="PF07992">
    <property type="entry name" value="Pyr_redox_2"/>
    <property type="match status" value="1"/>
</dbReference>
<dbReference type="InterPro" id="IPR036188">
    <property type="entry name" value="FAD/NAD-bd_sf"/>
</dbReference>
<dbReference type="PANTHER" id="PTHR42913:SF3">
    <property type="entry name" value="64 KDA MITOCHONDRIAL NADH DEHYDROGENASE (EUROFUNG)"/>
    <property type="match status" value="1"/>
</dbReference>
<evidence type="ECO:0000313" key="7">
    <source>
        <dbReference type="EMBL" id="AYG84963.1"/>
    </source>
</evidence>
<keyword evidence="3" id="KW-0285">Flavoprotein</keyword>
<dbReference type="Proteomes" id="UP000271554">
    <property type="component" value="Chromosome"/>
</dbReference>
<dbReference type="Gene3D" id="3.50.50.100">
    <property type="match status" value="1"/>
</dbReference>
<gene>
    <name evidence="7" type="primary">yjlD_2</name>
    <name evidence="7" type="ORF">DWB77_07178</name>
</gene>
<dbReference type="SUPFAM" id="SSF51905">
    <property type="entry name" value="FAD/NAD(P)-binding domain"/>
    <property type="match status" value="2"/>
</dbReference>
<keyword evidence="8" id="KW-1185">Reference proteome</keyword>
<evidence type="ECO:0000256" key="5">
    <source>
        <dbReference type="ARBA" id="ARBA00023002"/>
    </source>
</evidence>